<dbReference type="GO" id="GO:0009086">
    <property type="term" value="P:methionine biosynthetic process"/>
    <property type="evidence" value="ECO:0007669"/>
    <property type="project" value="UniProtKB-UniRule"/>
</dbReference>
<keyword evidence="18" id="KW-1185">Reference proteome</keyword>
<dbReference type="FunFam" id="3.20.20.210:FF:000003">
    <property type="entry name" value="5-methyltetrahydropteroyltriglutamate--homocysteine methyltransferase"/>
    <property type="match status" value="1"/>
</dbReference>
<feature type="binding site" evidence="12">
    <location>
        <position position="656"/>
    </location>
    <ligand>
        <name>Zn(2+)</name>
        <dbReference type="ChEBI" id="CHEBI:29105"/>
        <label>1</label>
        <note>catalytic</note>
    </ligand>
</feature>
<evidence type="ECO:0000259" key="16">
    <source>
        <dbReference type="Pfam" id="PF08267"/>
    </source>
</evidence>
<evidence type="ECO:0000256" key="9">
    <source>
        <dbReference type="ARBA" id="ARBA00023167"/>
    </source>
</evidence>
<evidence type="ECO:0000256" key="1">
    <source>
        <dbReference type="ARBA" id="ARBA00002777"/>
    </source>
</evidence>
<name>A0A6M1S3Z9_9BACT</name>
<feature type="binding site" evidence="10">
    <location>
        <position position="658"/>
    </location>
    <ligand>
        <name>Zn(2+)</name>
        <dbReference type="ChEBI" id="CHEBI:29105"/>
        <note>catalytic</note>
    </ligand>
</feature>
<feature type="binding site" evidence="10">
    <location>
        <position position="741"/>
    </location>
    <ligand>
        <name>Zn(2+)</name>
        <dbReference type="ChEBI" id="CHEBI:29105"/>
        <note>catalytic</note>
    </ligand>
</feature>
<comment type="cofactor">
    <cofactor evidence="10">
        <name>Zn(2+)</name>
        <dbReference type="ChEBI" id="CHEBI:29105"/>
    </cofactor>
    <text evidence="10">Binds 1 zinc ion per subunit.</text>
</comment>
<feature type="binding site" evidence="12">
    <location>
        <position position="658"/>
    </location>
    <ligand>
        <name>Zn(2+)</name>
        <dbReference type="ChEBI" id="CHEBI:29105"/>
        <label>2</label>
    </ligand>
</feature>
<dbReference type="NCBIfam" id="NF003556">
    <property type="entry name" value="PRK05222.1"/>
    <property type="match status" value="1"/>
</dbReference>
<dbReference type="GO" id="GO:0008270">
    <property type="term" value="F:zinc ion binding"/>
    <property type="evidence" value="ECO:0007669"/>
    <property type="project" value="InterPro"/>
</dbReference>
<feature type="binding site" evidence="10 11">
    <location>
        <begin position="446"/>
        <end position="448"/>
    </location>
    <ligand>
        <name>L-methionine</name>
        <dbReference type="ChEBI" id="CHEBI:57844"/>
    </ligand>
</feature>
<comment type="cofactor">
    <cofactor evidence="12">
        <name>Zn(2+)</name>
        <dbReference type="ChEBI" id="CHEBI:29105"/>
    </cofactor>
    <text evidence="12">Binds 2 Zn(2+) ions per subunit.</text>
</comment>
<dbReference type="InterPro" id="IPR038071">
    <property type="entry name" value="UROD/MetE-like_sf"/>
</dbReference>
<sequence length="783" mass="88277">MIQATNLGFPRIGLHRELKWAVEGYWAGRTSEDALQETARQLRARHWQWQQEAGLDQIPSNDFSLYDHVLDTIALVGAVPERFGWKGETVDLTTYFAMARGVQEKELEARGLEGTGVPPLEMTKWFDTNYHYLVPEFHPEQRFRLASTKPIDEYLEAKALGIETRPVLLGPVSFLLLGRATVAHLDPLTLLDRLLPVYAEVLHRLKAAGARYVQMDEPCLVLDLPPGARQAYEQAYAALNRPEHPALVLTTYFGGLEENLPLALSLPVAAVHLDLVRAPEQLDSALAHLPEDRILSLGLVDGRNVWRTDLDVAASMLRRAVDALGRERVWVGPSCSLLHVPIDLDAEPELDPEIRPWMAFARQKLDEVVTLKCLVNEGEAAAGDRLEAARRARQERLTSARRIDPEVRRRLATLSPEMSRRGRPFAERYALQRTRLKLPPLPTTTIGSFPQTDELRRQRAAFRRGELSRAAYEQFLEATIAETIARQEAIGLDVLVHGEPERSDMVEYFAEQLQGFLVTQNGWVQSYGTRCVRPPILYGDVARRSPMTVRWTTFAQRCTARPVKGILTGPVTILQWSFVRDDQPRADTCRQIALALRDEVADLEAAGIAVIQIDEPALREGLPLRRRDWPAYLEWAVECFRLASCVVRDETQIHTHMCYADFEDILEAIAALDADVISIEAARSRMALLDAFRRFHYPNAIGPGVYDIHSPRVPSVEEIEALLERALEVIPAERLWVNPDCGLKTRRWAEVEPALRHMVQAAVQPRQDQTPPLGPTPSGRLTG</sequence>
<feature type="binding site" evidence="10 11">
    <location>
        <begin position="446"/>
        <end position="448"/>
    </location>
    <ligand>
        <name>L-homocysteine</name>
        <dbReference type="ChEBI" id="CHEBI:58199"/>
    </ligand>
</feature>
<evidence type="ECO:0000259" key="15">
    <source>
        <dbReference type="Pfam" id="PF01717"/>
    </source>
</evidence>
<dbReference type="PIRSF" id="PIRSF000382">
    <property type="entry name" value="MeTrfase_B12_ind"/>
    <property type="match status" value="1"/>
</dbReference>
<feature type="binding site" evidence="10">
    <location>
        <begin position="16"/>
        <end position="19"/>
    </location>
    <ligand>
        <name>5-methyltetrahydropteroyltri-L-glutamate</name>
        <dbReference type="ChEBI" id="CHEBI:58207"/>
    </ligand>
</feature>
<evidence type="ECO:0000313" key="18">
    <source>
        <dbReference type="Proteomes" id="UP000477311"/>
    </source>
</evidence>
<feature type="binding site" evidence="11">
    <location>
        <position position="129"/>
    </location>
    <ligand>
        <name>5-methyltetrahydropteroyltri-L-glutamate</name>
        <dbReference type="ChEBI" id="CHEBI:58207"/>
    </ligand>
</feature>
<proteinExistence type="inferred from homology"/>
<dbReference type="Pfam" id="PF01717">
    <property type="entry name" value="Meth_synt_2"/>
    <property type="match status" value="1"/>
</dbReference>
<feature type="binding site" evidence="10 11">
    <location>
        <position position="614"/>
    </location>
    <ligand>
        <name>L-homocysteine</name>
        <dbReference type="ChEBI" id="CHEBI:58199"/>
    </ligand>
</feature>
<dbReference type="GO" id="GO:0003871">
    <property type="term" value="F:5-methyltetrahydropteroyltriglutamate-homocysteine S-methyltransferase activity"/>
    <property type="evidence" value="ECO:0007669"/>
    <property type="project" value="UniProtKB-UniRule"/>
</dbReference>
<comment type="function">
    <text evidence="1 10">Catalyzes the transfer of a methyl group from 5-methyltetrahydrofolate to homocysteine resulting in methionine formation.</text>
</comment>
<dbReference type="GO" id="GO:0032259">
    <property type="term" value="P:methylation"/>
    <property type="evidence" value="ECO:0007669"/>
    <property type="project" value="UniProtKB-KW"/>
</dbReference>
<dbReference type="RefSeq" id="WP_165108347.1">
    <property type="nucleotide sequence ID" value="NZ_JAAKYA010000079.1"/>
</dbReference>
<dbReference type="InterPro" id="IPR013215">
    <property type="entry name" value="Cbl-indep_Met_Synth_N"/>
</dbReference>
<evidence type="ECO:0000256" key="10">
    <source>
        <dbReference type="HAMAP-Rule" id="MF_00172"/>
    </source>
</evidence>
<feature type="binding site" evidence="10 11">
    <location>
        <begin position="530"/>
        <end position="531"/>
    </location>
    <ligand>
        <name>5-methyltetrahydropteroyltri-L-glutamate</name>
        <dbReference type="ChEBI" id="CHEBI:58207"/>
    </ligand>
</feature>
<feature type="binding site" evidence="10 11">
    <location>
        <position position="576"/>
    </location>
    <ligand>
        <name>5-methyltetrahydropteroyltri-L-glutamate</name>
        <dbReference type="ChEBI" id="CHEBI:58207"/>
    </ligand>
</feature>
<feature type="binding site" evidence="10 11">
    <location>
        <position position="614"/>
    </location>
    <ligand>
        <name>L-methionine</name>
        <dbReference type="ChEBI" id="CHEBI:57844"/>
    </ligand>
</feature>
<feature type="binding site" evidence="10 11">
    <location>
        <position position="499"/>
    </location>
    <ligand>
        <name>L-methionine</name>
        <dbReference type="ChEBI" id="CHEBI:57844"/>
    </ligand>
</feature>
<dbReference type="EMBL" id="JAAKYA010000079">
    <property type="protein sequence ID" value="NGO40030.1"/>
    <property type="molecule type" value="Genomic_DNA"/>
</dbReference>
<evidence type="ECO:0000256" key="8">
    <source>
        <dbReference type="ARBA" id="ARBA00022833"/>
    </source>
</evidence>
<keyword evidence="4 10" id="KW-0489">Methyltransferase</keyword>
<dbReference type="CDD" id="cd03312">
    <property type="entry name" value="CIMS_N_terminal_like"/>
    <property type="match status" value="1"/>
</dbReference>
<keyword evidence="9 10" id="KW-0486">Methionine biosynthesis</keyword>
<dbReference type="Gene3D" id="3.20.20.210">
    <property type="match status" value="2"/>
</dbReference>
<evidence type="ECO:0000256" key="3">
    <source>
        <dbReference type="ARBA" id="ARBA00009553"/>
    </source>
</evidence>
<dbReference type="InterPro" id="IPR002629">
    <property type="entry name" value="Met_Synth_C/arc"/>
</dbReference>
<dbReference type="Proteomes" id="UP000477311">
    <property type="component" value="Unassembled WGS sequence"/>
</dbReference>
<feature type="domain" description="Cobalamin-independent methionine synthase MetE C-terminal/archaeal" evidence="15">
    <location>
        <begin position="441"/>
        <end position="762"/>
    </location>
</feature>
<evidence type="ECO:0000256" key="12">
    <source>
        <dbReference type="PIRSR" id="PIRSR000382-2"/>
    </source>
</evidence>
<feature type="binding site" evidence="10">
    <location>
        <position position="620"/>
    </location>
    <ligand>
        <name>5-methyltetrahydropteroyltri-L-glutamate</name>
        <dbReference type="ChEBI" id="CHEBI:58207"/>
    </ligand>
</feature>
<keyword evidence="10" id="KW-0677">Repeat</keyword>
<organism evidence="17 18">
    <name type="scientific">Limisphaera ngatamarikiensis</name>
    <dbReference type="NCBI Taxonomy" id="1324935"/>
    <lineage>
        <taxon>Bacteria</taxon>
        <taxon>Pseudomonadati</taxon>
        <taxon>Verrucomicrobiota</taxon>
        <taxon>Verrucomicrobiia</taxon>
        <taxon>Limisphaerales</taxon>
        <taxon>Limisphaeraceae</taxon>
        <taxon>Limisphaera</taxon>
    </lineage>
</organism>
<feature type="active site" description="Proton donor" evidence="10 13">
    <location>
        <position position="709"/>
    </location>
</feature>
<evidence type="ECO:0000256" key="2">
    <source>
        <dbReference type="ARBA" id="ARBA00004681"/>
    </source>
</evidence>
<dbReference type="CDD" id="cd03311">
    <property type="entry name" value="CIMS_C_terminal_like"/>
    <property type="match status" value="1"/>
</dbReference>
<feature type="binding site" evidence="12">
    <location>
        <position position="680"/>
    </location>
    <ligand>
        <name>Zn(2+)</name>
        <dbReference type="ChEBI" id="CHEBI:29105"/>
        <label>1</label>
        <note>catalytic</note>
    </ligand>
</feature>
<dbReference type="Pfam" id="PF08267">
    <property type="entry name" value="Meth_synt_1"/>
    <property type="match status" value="1"/>
</dbReference>
<dbReference type="HAMAP" id="MF_00172">
    <property type="entry name" value="Meth_synth"/>
    <property type="match status" value="1"/>
</dbReference>
<comment type="similarity">
    <text evidence="3 10">Belongs to the vitamin-B12 independent methionine synthase family.</text>
</comment>
<feature type="binding site" evidence="12">
    <location>
        <position position="741"/>
    </location>
    <ligand>
        <name>Zn(2+)</name>
        <dbReference type="ChEBI" id="CHEBI:29105"/>
        <label>1</label>
        <note>catalytic</note>
    </ligand>
</feature>
<dbReference type="PANTHER" id="PTHR30519">
    <property type="entry name" value="5-METHYLTETRAHYDROPTEROYLTRIGLUTAMATE--HOMOCYSTEINE METHYLTRANSFERASE"/>
    <property type="match status" value="1"/>
</dbReference>
<comment type="pathway">
    <text evidence="2 10">Amino-acid biosynthesis; L-methionine biosynthesis via de novo pathway; L-methionine from L-homocysteine (MetE route): step 1/1.</text>
</comment>
<dbReference type="InterPro" id="IPR006276">
    <property type="entry name" value="Cobalamin-indep_Met_synthase"/>
</dbReference>
<feature type="binding site" evidence="10">
    <location>
        <position position="680"/>
    </location>
    <ligand>
        <name>Zn(2+)</name>
        <dbReference type="ChEBI" id="CHEBI:29105"/>
        <note>catalytic</note>
    </ligand>
</feature>
<evidence type="ECO:0000313" key="17">
    <source>
        <dbReference type="EMBL" id="NGO40030.1"/>
    </source>
</evidence>
<evidence type="ECO:0000256" key="6">
    <source>
        <dbReference type="ARBA" id="ARBA00022679"/>
    </source>
</evidence>
<dbReference type="SUPFAM" id="SSF51726">
    <property type="entry name" value="UROD/MetE-like"/>
    <property type="match status" value="2"/>
</dbReference>
<feature type="domain" description="Cobalamin-independent methionine synthase MetE N-terminal" evidence="16">
    <location>
        <begin position="4"/>
        <end position="320"/>
    </location>
</feature>
<keyword evidence="6 10" id="KW-0808">Transferase</keyword>
<dbReference type="AlphaFoldDB" id="A0A6M1S3Z9"/>
<comment type="caution">
    <text evidence="17">The sequence shown here is derived from an EMBL/GenBank/DDBJ whole genome shotgun (WGS) entry which is preliminary data.</text>
</comment>
<feature type="binding site" evidence="11">
    <location>
        <position position="19"/>
    </location>
    <ligand>
        <name>5-methyltetrahydropteroyltri-L-glutamate</name>
        <dbReference type="ChEBI" id="CHEBI:58207"/>
    </ligand>
</feature>
<reference evidence="17 18" key="1">
    <citation type="submission" date="2020-02" db="EMBL/GenBank/DDBJ databases">
        <title>Draft genome sequence of Limisphaera ngatamarikiensis NGM72.4T, a thermophilic Verrucomicrobia grouped in subdivision 3.</title>
        <authorList>
            <person name="Carere C.R."/>
            <person name="Steen J."/>
            <person name="Hugenholtz P."/>
            <person name="Stott M.B."/>
        </authorList>
    </citation>
    <scope>NUCLEOTIDE SEQUENCE [LARGE SCALE GENOMIC DNA]</scope>
    <source>
        <strain evidence="17 18">NGM72.4</strain>
    </source>
</reference>
<gene>
    <name evidence="10 17" type="primary">metE</name>
    <name evidence="17" type="ORF">G4L39_11600</name>
</gene>
<keyword evidence="8 10" id="KW-0862">Zinc</keyword>
<accession>A0A6M1S3Z9</accession>
<keyword evidence="7 10" id="KW-0479">Metal-binding</keyword>
<feature type="binding site" evidence="10">
    <location>
        <position position="656"/>
    </location>
    <ligand>
        <name>Zn(2+)</name>
        <dbReference type="ChEBI" id="CHEBI:29105"/>
        <note>catalytic</note>
    </ligand>
</feature>
<feature type="binding site" evidence="10">
    <location>
        <position position="124"/>
    </location>
    <ligand>
        <name>5-methyltetrahydropteroyltri-L-glutamate</name>
        <dbReference type="ChEBI" id="CHEBI:58207"/>
    </ligand>
</feature>
<evidence type="ECO:0000256" key="5">
    <source>
        <dbReference type="ARBA" id="ARBA00022605"/>
    </source>
</evidence>
<feature type="binding site" evidence="10">
    <location>
        <position position="499"/>
    </location>
    <ligand>
        <name>L-homocysteine</name>
        <dbReference type="ChEBI" id="CHEBI:58199"/>
    </ligand>
</feature>
<keyword evidence="5 10" id="KW-0028">Amino-acid biosynthesis</keyword>
<evidence type="ECO:0000256" key="7">
    <source>
        <dbReference type="ARBA" id="ARBA00022723"/>
    </source>
</evidence>
<comment type="catalytic activity">
    <reaction evidence="10">
        <text>5-methyltetrahydropteroyltri-L-glutamate + L-homocysteine = tetrahydropteroyltri-L-glutamate + L-methionine</text>
        <dbReference type="Rhea" id="RHEA:21196"/>
        <dbReference type="ChEBI" id="CHEBI:57844"/>
        <dbReference type="ChEBI" id="CHEBI:58140"/>
        <dbReference type="ChEBI" id="CHEBI:58199"/>
        <dbReference type="ChEBI" id="CHEBI:58207"/>
        <dbReference type="EC" id="2.1.1.14"/>
    </reaction>
</comment>
<feature type="region of interest" description="Disordered" evidence="14">
    <location>
        <begin position="762"/>
        <end position="783"/>
    </location>
</feature>
<evidence type="ECO:0000256" key="13">
    <source>
        <dbReference type="PIRSR" id="PIRSR000382-3"/>
    </source>
</evidence>
<dbReference type="UniPathway" id="UPA00051">
    <property type="reaction ID" value="UER00082"/>
</dbReference>
<evidence type="ECO:0000256" key="4">
    <source>
        <dbReference type="ARBA" id="ARBA00022603"/>
    </source>
</evidence>
<dbReference type="EC" id="2.1.1.14" evidence="10"/>
<dbReference type="NCBIfam" id="TIGR01371">
    <property type="entry name" value="met_syn_B12ind"/>
    <property type="match status" value="1"/>
</dbReference>
<evidence type="ECO:0000256" key="14">
    <source>
        <dbReference type="SAM" id="MobiDB-lite"/>
    </source>
</evidence>
<evidence type="ECO:0000256" key="11">
    <source>
        <dbReference type="PIRSR" id="PIRSR000382-1"/>
    </source>
</evidence>
<protein>
    <recommendedName>
        <fullName evidence="10">5-methyltetrahydropteroyltriglutamate--homocysteine methyltransferase</fullName>
        <ecNumber evidence="10">2.1.1.14</ecNumber>
    </recommendedName>
    <alternativeName>
        <fullName evidence="10">Cobalamin-independent methionine synthase</fullName>
    </alternativeName>
    <alternativeName>
        <fullName evidence="10">Methionine synthase, vitamin-B12 independent isozyme</fullName>
    </alternativeName>
</protein>